<feature type="region of interest" description="Disordered" evidence="1">
    <location>
        <begin position="299"/>
        <end position="349"/>
    </location>
</feature>
<feature type="region of interest" description="Disordered" evidence="1">
    <location>
        <begin position="416"/>
        <end position="437"/>
    </location>
</feature>
<dbReference type="Proteomes" id="UP001591681">
    <property type="component" value="Unassembled WGS sequence"/>
</dbReference>
<feature type="compositionally biased region" description="Polar residues" evidence="1">
    <location>
        <begin position="8"/>
        <end position="17"/>
    </location>
</feature>
<keyword evidence="3" id="KW-1185">Reference proteome</keyword>
<name>A0ABD1KDU4_9TELE</name>
<organism evidence="2 3">
    <name type="scientific">Coilia grayii</name>
    <name type="common">Gray's grenadier anchovy</name>
    <dbReference type="NCBI Taxonomy" id="363190"/>
    <lineage>
        <taxon>Eukaryota</taxon>
        <taxon>Metazoa</taxon>
        <taxon>Chordata</taxon>
        <taxon>Craniata</taxon>
        <taxon>Vertebrata</taxon>
        <taxon>Euteleostomi</taxon>
        <taxon>Actinopterygii</taxon>
        <taxon>Neopterygii</taxon>
        <taxon>Teleostei</taxon>
        <taxon>Clupei</taxon>
        <taxon>Clupeiformes</taxon>
        <taxon>Clupeoidei</taxon>
        <taxon>Engraulidae</taxon>
        <taxon>Coilinae</taxon>
        <taxon>Coilia</taxon>
    </lineage>
</organism>
<dbReference type="AlphaFoldDB" id="A0ABD1KDU4"/>
<dbReference type="EMBL" id="JBHFQA010000006">
    <property type="protein sequence ID" value="KAL2097364.1"/>
    <property type="molecule type" value="Genomic_DNA"/>
</dbReference>
<evidence type="ECO:0000256" key="1">
    <source>
        <dbReference type="SAM" id="MobiDB-lite"/>
    </source>
</evidence>
<feature type="compositionally biased region" description="Polar residues" evidence="1">
    <location>
        <begin position="623"/>
        <end position="634"/>
    </location>
</feature>
<protein>
    <submittedName>
        <fullName evidence="2">Uncharacterized protein</fullName>
    </submittedName>
</protein>
<feature type="region of interest" description="Disordered" evidence="1">
    <location>
        <begin position="99"/>
        <end position="122"/>
    </location>
</feature>
<proteinExistence type="predicted"/>
<feature type="region of interest" description="Disordered" evidence="1">
    <location>
        <begin position="623"/>
        <end position="657"/>
    </location>
</feature>
<feature type="compositionally biased region" description="Polar residues" evidence="1">
    <location>
        <begin position="300"/>
        <end position="309"/>
    </location>
</feature>
<comment type="caution">
    <text evidence="2">The sequence shown here is derived from an EMBL/GenBank/DDBJ whole genome shotgun (WGS) entry which is preliminary data.</text>
</comment>
<feature type="region of interest" description="Disordered" evidence="1">
    <location>
        <begin position="1"/>
        <end position="69"/>
    </location>
</feature>
<evidence type="ECO:0000313" key="2">
    <source>
        <dbReference type="EMBL" id="KAL2097364.1"/>
    </source>
</evidence>
<evidence type="ECO:0000313" key="3">
    <source>
        <dbReference type="Proteomes" id="UP001591681"/>
    </source>
</evidence>
<sequence>MANKEHSSNVSLLQSMLQRLRKDDPSSPCSSGERWAKQNALSGGDNDQQASSRNLNTQPTTEQGNLRYSPNIIPKWERRQLFLIPCALDTVRNPKEGNGNKILTPCESDEQQHGKGTKSWSEMPGFVSERKESMSSQEITDNISVHEKPSHDTDVCHTETPELLLVTKESSGPDGPVWGNAPLQGLRMDCYGVSTEDTEIEAYEDVVFLSSMAEFPSRSVDLPTKLDLSHYRVRKVNLSSDTPVQTKNALVTSTETRSEAMESMSDDQIIAGVDSEDMNRRYSADVAARHVFFNRGAAGSTVSHSSLGKQSDKPRVTNDKKRNLTGKLKEKWRVRHERTQGAEGSQENEALYLEPDPLEEAMPSPTSQSEAQGLCKNKTCLQRTFTLRDFKLDLGSMNLMEEVFTGEEWSKYLPAQEGPSLEEETDQSDTNSLHSWDDNQLTVTDKLQHDSRPESHSGSGHFGTENADIQKKAVEGNQDDPGVEPNIYIYAIPTEELVNPPRDETNPSSQHEESGDIYDYVEYMIPMPANWKTPKTFPILDFSVIKTQELLDNSMLKSRISLGKKRKHRPPGKKKKERPYSTFYNIPSAILQPQPQPSPPTLSSPEATVFTSSVFYSRPSLTDSQDYVSSQSLGSVAGKSKPRWKGLFPRTKGKPKH</sequence>
<accession>A0ABD1KDU4</accession>
<gene>
    <name evidence="2" type="ORF">ACEWY4_006571</name>
</gene>
<reference evidence="2 3" key="1">
    <citation type="submission" date="2024-09" db="EMBL/GenBank/DDBJ databases">
        <title>A chromosome-level genome assembly of Gray's grenadier anchovy, Coilia grayii.</title>
        <authorList>
            <person name="Fu Z."/>
        </authorList>
    </citation>
    <scope>NUCLEOTIDE SEQUENCE [LARGE SCALE GENOMIC DNA]</scope>
    <source>
        <strain evidence="2">G4</strain>
        <tissue evidence="2">Muscle</tissue>
    </source>
</reference>
<feature type="compositionally biased region" description="Polar residues" evidence="1">
    <location>
        <begin position="428"/>
        <end position="437"/>
    </location>
</feature>
<feature type="compositionally biased region" description="Polar residues" evidence="1">
    <location>
        <begin position="39"/>
        <end position="68"/>
    </location>
</feature>
<feature type="compositionally biased region" description="Basic and acidic residues" evidence="1">
    <location>
        <begin position="310"/>
        <end position="331"/>
    </location>
</feature>